<reference evidence="1 2" key="1">
    <citation type="journal article" date="2019" name="Nat. Ecol. Evol.">
        <title>Megaphylogeny resolves global patterns of mushroom evolution.</title>
        <authorList>
            <person name="Varga T."/>
            <person name="Krizsan K."/>
            <person name="Foldi C."/>
            <person name="Dima B."/>
            <person name="Sanchez-Garcia M."/>
            <person name="Sanchez-Ramirez S."/>
            <person name="Szollosi G.J."/>
            <person name="Szarkandi J.G."/>
            <person name="Papp V."/>
            <person name="Albert L."/>
            <person name="Andreopoulos W."/>
            <person name="Angelini C."/>
            <person name="Antonin V."/>
            <person name="Barry K.W."/>
            <person name="Bougher N.L."/>
            <person name="Buchanan P."/>
            <person name="Buyck B."/>
            <person name="Bense V."/>
            <person name="Catcheside P."/>
            <person name="Chovatia M."/>
            <person name="Cooper J."/>
            <person name="Damon W."/>
            <person name="Desjardin D."/>
            <person name="Finy P."/>
            <person name="Geml J."/>
            <person name="Haridas S."/>
            <person name="Hughes K."/>
            <person name="Justo A."/>
            <person name="Karasinski D."/>
            <person name="Kautmanova I."/>
            <person name="Kiss B."/>
            <person name="Kocsube S."/>
            <person name="Kotiranta H."/>
            <person name="LaButti K.M."/>
            <person name="Lechner B.E."/>
            <person name="Liimatainen K."/>
            <person name="Lipzen A."/>
            <person name="Lukacs Z."/>
            <person name="Mihaltcheva S."/>
            <person name="Morgado L.N."/>
            <person name="Niskanen T."/>
            <person name="Noordeloos M.E."/>
            <person name="Ohm R.A."/>
            <person name="Ortiz-Santana B."/>
            <person name="Ovrebo C."/>
            <person name="Racz N."/>
            <person name="Riley R."/>
            <person name="Savchenko A."/>
            <person name="Shiryaev A."/>
            <person name="Soop K."/>
            <person name="Spirin V."/>
            <person name="Szebenyi C."/>
            <person name="Tomsovsky M."/>
            <person name="Tulloss R.E."/>
            <person name="Uehling J."/>
            <person name="Grigoriev I.V."/>
            <person name="Vagvolgyi C."/>
            <person name="Papp T."/>
            <person name="Martin F.M."/>
            <person name="Miettinen O."/>
            <person name="Hibbett D.S."/>
            <person name="Nagy L.G."/>
        </authorList>
    </citation>
    <scope>NUCLEOTIDE SEQUENCE [LARGE SCALE GENOMIC DNA]</scope>
    <source>
        <strain evidence="1 2">NL-1719</strain>
    </source>
</reference>
<sequence>MTALPKEFQLNNGTKIPAVGMGCWMGGPGGGQRVYDMCEKALKNQYRHFDTASAYANEVEVGQAIRASGIPRNEIYITTKLGNGDHHRVREAFEESLKRLDCEYVDLYMLHWPQGTVDGKTLSPDEHPTFVETYKEMEKLFETGKVKSLGVSNLSIKTLAQLLSECSVVPVTNQVEIHPCLPWHELKEFCQSKGIILTAYSPLGRGPTFFEHPKILDIAKRSKISPAQVLLSWGVQRGTIVVPKSEDDGRMKDNINLVTLPESDVESLDNLHAEPGMHRSLLKYHNSEGTVFRWPYEALGWNMIAGGIVPQ</sequence>
<evidence type="ECO:0000313" key="2">
    <source>
        <dbReference type="Proteomes" id="UP000308600"/>
    </source>
</evidence>
<evidence type="ECO:0000313" key="1">
    <source>
        <dbReference type="EMBL" id="TFK75467.1"/>
    </source>
</evidence>
<organism evidence="1 2">
    <name type="scientific">Pluteus cervinus</name>
    <dbReference type="NCBI Taxonomy" id="181527"/>
    <lineage>
        <taxon>Eukaryota</taxon>
        <taxon>Fungi</taxon>
        <taxon>Dikarya</taxon>
        <taxon>Basidiomycota</taxon>
        <taxon>Agaricomycotina</taxon>
        <taxon>Agaricomycetes</taxon>
        <taxon>Agaricomycetidae</taxon>
        <taxon>Agaricales</taxon>
        <taxon>Pluteineae</taxon>
        <taxon>Pluteaceae</taxon>
        <taxon>Pluteus</taxon>
    </lineage>
</organism>
<gene>
    <name evidence="1" type="ORF">BDN72DRAFT_811190</name>
</gene>
<accession>A0ACD3BCZ8</accession>
<keyword evidence="2" id="KW-1185">Reference proteome</keyword>
<name>A0ACD3BCZ8_9AGAR</name>
<dbReference type="Proteomes" id="UP000308600">
    <property type="component" value="Unassembled WGS sequence"/>
</dbReference>
<protein>
    <submittedName>
        <fullName evidence="1">Aado/keto reductase</fullName>
    </submittedName>
</protein>
<proteinExistence type="predicted"/>
<dbReference type="EMBL" id="ML208263">
    <property type="protein sequence ID" value="TFK75467.1"/>
    <property type="molecule type" value="Genomic_DNA"/>
</dbReference>